<dbReference type="GO" id="GO:0032259">
    <property type="term" value="P:methylation"/>
    <property type="evidence" value="ECO:0007669"/>
    <property type="project" value="UniProtKB-KW"/>
</dbReference>
<proteinExistence type="predicted"/>
<protein>
    <recommendedName>
        <fullName evidence="1">site-specific DNA-methyltransferase (adenine-specific)</fullName>
        <ecNumber evidence="1">2.1.1.72</ecNumber>
    </recommendedName>
</protein>
<evidence type="ECO:0000313" key="8">
    <source>
        <dbReference type="Proteomes" id="UP000253951"/>
    </source>
</evidence>
<accession>A0A345HFF5</accession>
<dbReference type="PRINTS" id="PR00507">
    <property type="entry name" value="N12N6MTFRASE"/>
</dbReference>
<dbReference type="InterPro" id="IPR050953">
    <property type="entry name" value="N4_N6_ade-DNA_methylase"/>
</dbReference>
<evidence type="ECO:0000256" key="3">
    <source>
        <dbReference type="ARBA" id="ARBA00022679"/>
    </source>
</evidence>
<dbReference type="OrthoDB" id="32195at2"/>
<feature type="domain" description="Type II methyltransferase M.TaqI-like" evidence="6">
    <location>
        <begin position="91"/>
        <end position="229"/>
    </location>
</feature>
<evidence type="ECO:0000259" key="6">
    <source>
        <dbReference type="Pfam" id="PF07669"/>
    </source>
</evidence>
<organism evidence="7 8">
    <name type="scientific">Flavobacterium arcticum</name>
    <dbReference type="NCBI Taxonomy" id="1784713"/>
    <lineage>
        <taxon>Bacteria</taxon>
        <taxon>Pseudomonadati</taxon>
        <taxon>Bacteroidota</taxon>
        <taxon>Flavobacteriia</taxon>
        <taxon>Flavobacteriales</taxon>
        <taxon>Flavobacteriaceae</taxon>
        <taxon>Flavobacterium</taxon>
    </lineage>
</organism>
<evidence type="ECO:0000256" key="5">
    <source>
        <dbReference type="ARBA" id="ARBA00047942"/>
    </source>
</evidence>
<dbReference type="KEGG" id="fat:DVK85_13325"/>
<dbReference type="EC" id="2.1.1.72" evidence="1"/>
<dbReference type="AlphaFoldDB" id="A0A345HFF5"/>
<keyword evidence="8" id="KW-1185">Reference proteome</keyword>
<dbReference type="REBASE" id="262435">
    <property type="entry name" value="M.Far1502ORF13325P"/>
</dbReference>
<dbReference type="GO" id="GO:0009007">
    <property type="term" value="F:site-specific DNA-methyltransferase (adenine-specific) activity"/>
    <property type="evidence" value="ECO:0007669"/>
    <property type="project" value="UniProtKB-EC"/>
</dbReference>
<dbReference type="EMBL" id="CP031188">
    <property type="protein sequence ID" value="AXG75315.1"/>
    <property type="molecule type" value="Genomic_DNA"/>
</dbReference>
<evidence type="ECO:0000256" key="1">
    <source>
        <dbReference type="ARBA" id="ARBA00011900"/>
    </source>
</evidence>
<dbReference type="PANTHER" id="PTHR33841:SF1">
    <property type="entry name" value="DNA METHYLTRANSFERASE A"/>
    <property type="match status" value="1"/>
</dbReference>
<dbReference type="Pfam" id="PF07669">
    <property type="entry name" value="Eco57I"/>
    <property type="match status" value="1"/>
</dbReference>
<gene>
    <name evidence="7" type="ORF">DVK85_13325</name>
</gene>
<dbReference type="PANTHER" id="PTHR33841">
    <property type="entry name" value="DNA METHYLTRANSFERASE YEEA-RELATED"/>
    <property type="match status" value="1"/>
</dbReference>
<evidence type="ECO:0000313" key="7">
    <source>
        <dbReference type="EMBL" id="AXG75315.1"/>
    </source>
</evidence>
<dbReference type="SUPFAM" id="SSF53335">
    <property type="entry name" value="S-adenosyl-L-methionine-dependent methyltransferases"/>
    <property type="match status" value="1"/>
</dbReference>
<dbReference type="InterPro" id="IPR011639">
    <property type="entry name" value="MethylTrfase_TaqI-like_dom"/>
</dbReference>
<dbReference type="CDD" id="cd02440">
    <property type="entry name" value="AdoMet_MTases"/>
    <property type="match status" value="1"/>
</dbReference>
<evidence type="ECO:0000256" key="2">
    <source>
        <dbReference type="ARBA" id="ARBA00022603"/>
    </source>
</evidence>
<evidence type="ECO:0000256" key="4">
    <source>
        <dbReference type="ARBA" id="ARBA00022691"/>
    </source>
</evidence>
<keyword evidence="4" id="KW-0949">S-adenosyl-L-methionine</keyword>
<keyword evidence="2 7" id="KW-0489">Methyltransferase</keyword>
<keyword evidence="3 7" id="KW-0808">Transferase</keyword>
<name>A0A345HFF5_9FLAO</name>
<dbReference type="GO" id="GO:0006304">
    <property type="term" value="P:DNA modification"/>
    <property type="evidence" value="ECO:0007669"/>
    <property type="project" value="InterPro"/>
</dbReference>
<comment type="catalytic activity">
    <reaction evidence="5">
        <text>a 2'-deoxyadenosine in DNA + S-adenosyl-L-methionine = an N(6)-methyl-2'-deoxyadenosine in DNA + S-adenosyl-L-homocysteine + H(+)</text>
        <dbReference type="Rhea" id="RHEA:15197"/>
        <dbReference type="Rhea" id="RHEA-COMP:12418"/>
        <dbReference type="Rhea" id="RHEA-COMP:12419"/>
        <dbReference type="ChEBI" id="CHEBI:15378"/>
        <dbReference type="ChEBI" id="CHEBI:57856"/>
        <dbReference type="ChEBI" id="CHEBI:59789"/>
        <dbReference type="ChEBI" id="CHEBI:90615"/>
        <dbReference type="ChEBI" id="CHEBI:90616"/>
        <dbReference type="EC" id="2.1.1.72"/>
    </reaction>
</comment>
<dbReference type="InterPro" id="IPR029063">
    <property type="entry name" value="SAM-dependent_MTases_sf"/>
</dbReference>
<dbReference type="Gene3D" id="3.40.50.150">
    <property type="entry name" value="Vaccinia Virus protein VP39"/>
    <property type="match status" value="1"/>
</dbReference>
<sequence length="504" mass="57383">MEKESPINNILSLQKDYSYSKSVKERKATGQYFTGSVIAKYMASLVNIPNKKCIRILDAGAGLGILTASASLYCLEKGCESVHAVLYEIDKDIFDKIKISMDSIYNEFRENGKKFSYEIISEDFILSRPDKNKDIEPFDISVINPPYFKYNLKTSPYARAVADLYDGDPNIYASFMAVVVNCMNVNGQLITITPRSFTNGLYFKGLRGFLLSKVSLSLIHIFRHRNKIFQNDENKVLQENIICSFVKRNQSNKITIRSSDCDLKIESAEERQYSSSTIIYTANNLKLIRIPENDQEAAILKIAESLPNTFSKAGYFISTGKVVEHRTKDFIISPKVEANSVPLYRPHNITPMKISWDGNHKKDVSFILNKNHEKHTIINSNYVILKRFSSKDEKRRLVASIHLQTDKNYKYIGFGNKTNYIGLIGETLSQTEAFGVSALFNSTFMDKYFRCISGNTQVNATEVRVMMFPSRKQIQQIGGQIEKSQIDNQKELDEIVNSILAINF</sequence>
<reference evidence="7 8" key="1">
    <citation type="submission" date="2018-07" db="EMBL/GenBank/DDBJ databases">
        <title>Complete genome sequence of Flavobacterium arcticum type strain SM1502T.</title>
        <authorList>
            <person name="Li Y."/>
            <person name="Li D.-D."/>
        </authorList>
    </citation>
    <scope>NUCLEOTIDE SEQUENCE [LARGE SCALE GENOMIC DNA]</scope>
    <source>
        <strain evidence="7 8">SM1502</strain>
    </source>
</reference>
<dbReference type="Proteomes" id="UP000253951">
    <property type="component" value="Chromosome"/>
</dbReference>